<comment type="similarity">
    <text evidence="4">Belongs to the zinc-containing alcohol dehydrogenase family.</text>
</comment>
<dbReference type="Gene3D" id="3.90.180.10">
    <property type="entry name" value="Medium-chain alcohol dehydrogenases, catalytic domain"/>
    <property type="match status" value="1"/>
</dbReference>
<dbReference type="Pfam" id="PF08240">
    <property type="entry name" value="ADH_N"/>
    <property type="match status" value="1"/>
</dbReference>
<feature type="domain" description="Enoyl reductase (ER)" evidence="5">
    <location>
        <begin position="10"/>
        <end position="329"/>
    </location>
</feature>
<name>A0A147HTJ6_9SPHN</name>
<protein>
    <submittedName>
        <fullName evidence="6">Alcohol dehydrogenase</fullName>
    </submittedName>
</protein>
<proteinExistence type="inferred from homology"/>
<dbReference type="InterPro" id="IPR011032">
    <property type="entry name" value="GroES-like_sf"/>
</dbReference>
<dbReference type="PROSITE" id="PS00059">
    <property type="entry name" value="ADH_ZINC"/>
    <property type="match status" value="1"/>
</dbReference>
<dbReference type="InterPro" id="IPR013149">
    <property type="entry name" value="ADH-like_C"/>
</dbReference>
<dbReference type="SUPFAM" id="SSF50129">
    <property type="entry name" value="GroES-like"/>
    <property type="match status" value="1"/>
</dbReference>
<dbReference type="SMART" id="SM00829">
    <property type="entry name" value="PKS_ER"/>
    <property type="match status" value="1"/>
</dbReference>
<accession>A0A147HTJ6</accession>
<evidence type="ECO:0000256" key="1">
    <source>
        <dbReference type="ARBA" id="ARBA00022723"/>
    </source>
</evidence>
<keyword evidence="3" id="KW-0560">Oxidoreductase</keyword>
<dbReference type="Pfam" id="PF00107">
    <property type="entry name" value="ADH_zinc_N"/>
    <property type="match status" value="1"/>
</dbReference>
<comment type="cofactor">
    <cofactor evidence="4">
        <name>Zn(2+)</name>
        <dbReference type="ChEBI" id="CHEBI:29105"/>
    </cofactor>
</comment>
<dbReference type="CDD" id="cd08260">
    <property type="entry name" value="Zn_ADH6"/>
    <property type="match status" value="1"/>
</dbReference>
<sequence>MKAMVFEAFGEAPAVRDLPDPVPTPDGVVIDVQATGLCRSDWHGWKGHDSDIRLPHVPGHEFAGTVAAIGSGVRGFRVGDRVTVPFVAACGRCHSCHAGDQQVCEAQFQPGFTHWGSFAEYVAIDRADINLVPLPEGMDDATAASLGCRFATSFRAVVDQGRVRGGEWVAVHGAGGVGLSAIMIAAALGANVVAIDLAEARLARARELGAAATINAREVSSVVEAVREITGGGAHVSIDALGSRETCFNSIAGLRRRGRHVQVGLMLGDETDAVVPMAQVIAHELEILGSHGMQAWRYDAMLAMIQSGRLRPDRLIGETLSLAAAIPVLTAMDRHPPEGIAIIDPRR</sequence>
<evidence type="ECO:0000313" key="6">
    <source>
        <dbReference type="EMBL" id="KTT68182.1"/>
    </source>
</evidence>
<dbReference type="EMBL" id="LDTD01000120">
    <property type="protein sequence ID" value="KTT68182.1"/>
    <property type="molecule type" value="Genomic_DNA"/>
</dbReference>
<reference evidence="6 7" key="1">
    <citation type="journal article" date="2016" name="Front. Microbiol.">
        <title>Genomic Resource of Rice Seed Associated Bacteria.</title>
        <authorList>
            <person name="Midha S."/>
            <person name="Bansal K."/>
            <person name="Sharma S."/>
            <person name="Kumar N."/>
            <person name="Patil P.P."/>
            <person name="Chaudhry V."/>
            <person name="Patil P.B."/>
        </authorList>
    </citation>
    <scope>NUCLEOTIDE SEQUENCE [LARGE SCALE GENOMIC DNA]</scope>
    <source>
        <strain evidence="6 7">NS319</strain>
    </source>
</reference>
<dbReference type="PANTHER" id="PTHR43401:SF5">
    <property type="entry name" value="ALCOHOL DEHYDROGENASE-RELATED"/>
    <property type="match status" value="1"/>
</dbReference>
<organism evidence="6 7">
    <name type="scientific">Sphingomonas sanguinis</name>
    <dbReference type="NCBI Taxonomy" id="33051"/>
    <lineage>
        <taxon>Bacteria</taxon>
        <taxon>Pseudomonadati</taxon>
        <taxon>Pseudomonadota</taxon>
        <taxon>Alphaproteobacteria</taxon>
        <taxon>Sphingomonadales</taxon>
        <taxon>Sphingomonadaceae</taxon>
        <taxon>Sphingomonas</taxon>
    </lineage>
</organism>
<dbReference type="AlphaFoldDB" id="A0A147HTJ6"/>
<dbReference type="Proteomes" id="UP000072867">
    <property type="component" value="Unassembled WGS sequence"/>
</dbReference>
<dbReference type="PATRIC" id="fig|33051.3.peg.470"/>
<dbReference type="SUPFAM" id="SSF51735">
    <property type="entry name" value="NAD(P)-binding Rossmann-fold domains"/>
    <property type="match status" value="1"/>
</dbReference>
<evidence type="ECO:0000256" key="4">
    <source>
        <dbReference type="RuleBase" id="RU361277"/>
    </source>
</evidence>
<dbReference type="InterPro" id="IPR036291">
    <property type="entry name" value="NAD(P)-bd_dom_sf"/>
</dbReference>
<dbReference type="RefSeq" id="WP_058734332.1">
    <property type="nucleotide sequence ID" value="NZ_LDTD01000120.1"/>
</dbReference>
<dbReference type="InterPro" id="IPR013154">
    <property type="entry name" value="ADH-like_N"/>
</dbReference>
<keyword evidence="1 4" id="KW-0479">Metal-binding</keyword>
<keyword evidence="2 4" id="KW-0862">Zinc</keyword>
<dbReference type="InterPro" id="IPR050129">
    <property type="entry name" value="Zn_alcohol_dh"/>
</dbReference>
<evidence type="ECO:0000256" key="2">
    <source>
        <dbReference type="ARBA" id="ARBA00022833"/>
    </source>
</evidence>
<gene>
    <name evidence="6" type="ORF">NS319_15065</name>
</gene>
<dbReference type="InterPro" id="IPR020843">
    <property type="entry name" value="ER"/>
</dbReference>
<dbReference type="GO" id="GO:0016616">
    <property type="term" value="F:oxidoreductase activity, acting on the CH-OH group of donors, NAD or NADP as acceptor"/>
    <property type="evidence" value="ECO:0007669"/>
    <property type="project" value="UniProtKB-ARBA"/>
</dbReference>
<evidence type="ECO:0000313" key="7">
    <source>
        <dbReference type="Proteomes" id="UP000072867"/>
    </source>
</evidence>
<evidence type="ECO:0000259" key="5">
    <source>
        <dbReference type="SMART" id="SM00829"/>
    </source>
</evidence>
<dbReference type="PANTHER" id="PTHR43401">
    <property type="entry name" value="L-THREONINE 3-DEHYDROGENASE"/>
    <property type="match status" value="1"/>
</dbReference>
<dbReference type="InterPro" id="IPR002328">
    <property type="entry name" value="ADH_Zn_CS"/>
</dbReference>
<dbReference type="GO" id="GO:0008270">
    <property type="term" value="F:zinc ion binding"/>
    <property type="evidence" value="ECO:0007669"/>
    <property type="project" value="InterPro"/>
</dbReference>
<comment type="caution">
    <text evidence="6">The sequence shown here is derived from an EMBL/GenBank/DDBJ whole genome shotgun (WGS) entry which is preliminary data.</text>
</comment>
<evidence type="ECO:0000256" key="3">
    <source>
        <dbReference type="ARBA" id="ARBA00023002"/>
    </source>
</evidence>